<evidence type="ECO:0000256" key="3">
    <source>
        <dbReference type="ARBA" id="ARBA00022833"/>
    </source>
</evidence>
<evidence type="ECO:0000313" key="8">
    <source>
        <dbReference type="Proteomes" id="UP000008281"/>
    </source>
</evidence>
<evidence type="ECO:0000256" key="5">
    <source>
        <dbReference type="SAM" id="Phobius"/>
    </source>
</evidence>
<dbReference type="InterPro" id="IPR001841">
    <property type="entry name" value="Znf_RING"/>
</dbReference>
<feature type="transmembrane region" description="Helical" evidence="5">
    <location>
        <begin position="178"/>
        <end position="199"/>
    </location>
</feature>
<dbReference type="GO" id="GO:0008270">
    <property type="term" value="F:zinc ion binding"/>
    <property type="evidence" value="ECO:0007669"/>
    <property type="project" value="UniProtKB-KW"/>
</dbReference>
<dbReference type="eggNOG" id="KOG4185">
    <property type="taxonomic scope" value="Eukaryota"/>
</dbReference>
<gene>
    <name evidence="7" type="ORF">CRE_22896</name>
</gene>
<accession>E3MVZ6</accession>
<dbReference type="EMBL" id="DS268485">
    <property type="protein sequence ID" value="EFP10404.1"/>
    <property type="molecule type" value="Genomic_DNA"/>
</dbReference>
<dbReference type="OrthoDB" id="252722at2759"/>
<dbReference type="PANTHER" id="PTHR47156">
    <property type="entry name" value="PROTEIN CBG20824"/>
    <property type="match status" value="1"/>
</dbReference>
<proteinExistence type="predicted"/>
<dbReference type="InterPro" id="IPR013083">
    <property type="entry name" value="Znf_RING/FYVE/PHD"/>
</dbReference>
<dbReference type="InterPro" id="IPR052667">
    <property type="entry name" value="E3_ubiquitin-ligase_RING"/>
</dbReference>
<dbReference type="Proteomes" id="UP000008281">
    <property type="component" value="Unassembled WGS sequence"/>
</dbReference>
<organism evidence="8">
    <name type="scientific">Caenorhabditis remanei</name>
    <name type="common">Caenorhabditis vulgaris</name>
    <dbReference type="NCBI Taxonomy" id="31234"/>
    <lineage>
        <taxon>Eukaryota</taxon>
        <taxon>Metazoa</taxon>
        <taxon>Ecdysozoa</taxon>
        <taxon>Nematoda</taxon>
        <taxon>Chromadorea</taxon>
        <taxon>Rhabditida</taxon>
        <taxon>Rhabditina</taxon>
        <taxon>Rhabditomorpha</taxon>
        <taxon>Rhabditoidea</taxon>
        <taxon>Rhabditidae</taxon>
        <taxon>Peloderinae</taxon>
        <taxon>Caenorhabditis</taxon>
    </lineage>
</organism>
<evidence type="ECO:0000256" key="1">
    <source>
        <dbReference type="ARBA" id="ARBA00022723"/>
    </source>
</evidence>
<dbReference type="SUPFAM" id="SSF57850">
    <property type="entry name" value="RING/U-box"/>
    <property type="match status" value="1"/>
</dbReference>
<dbReference type="PANTHER" id="PTHR47156:SF7">
    <property type="entry name" value="RING-TYPE DOMAIN-CONTAINING PROTEIN"/>
    <property type="match status" value="1"/>
</dbReference>
<evidence type="ECO:0000313" key="7">
    <source>
        <dbReference type="EMBL" id="EFP10404.1"/>
    </source>
</evidence>
<dbReference type="PROSITE" id="PS50089">
    <property type="entry name" value="ZF_RING_2"/>
    <property type="match status" value="1"/>
</dbReference>
<keyword evidence="5" id="KW-1133">Transmembrane helix</keyword>
<evidence type="ECO:0000256" key="2">
    <source>
        <dbReference type="ARBA" id="ARBA00022771"/>
    </source>
</evidence>
<feature type="transmembrane region" description="Helical" evidence="5">
    <location>
        <begin position="136"/>
        <end position="157"/>
    </location>
</feature>
<dbReference type="Gene3D" id="3.30.40.10">
    <property type="entry name" value="Zinc/RING finger domain, C3HC4 (zinc finger)"/>
    <property type="match status" value="1"/>
</dbReference>
<dbReference type="InterPro" id="IPR017907">
    <property type="entry name" value="Znf_RING_CS"/>
</dbReference>
<feature type="transmembrane region" description="Helical" evidence="5">
    <location>
        <begin position="78"/>
        <end position="97"/>
    </location>
</feature>
<feature type="transmembrane region" description="Helical" evidence="5">
    <location>
        <begin position="205"/>
        <end position="228"/>
    </location>
</feature>
<feature type="transmembrane region" description="Helical" evidence="5">
    <location>
        <begin position="7"/>
        <end position="26"/>
    </location>
</feature>
<feature type="transmembrane region" description="Helical" evidence="5">
    <location>
        <begin position="109"/>
        <end position="130"/>
    </location>
</feature>
<name>E3MVZ6_CAERE</name>
<dbReference type="STRING" id="31234.E3MVZ6"/>
<reference evidence="7" key="1">
    <citation type="submission" date="2007-07" db="EMBL/GenBank/DDBJ databases">
        <title>PCAP assembly of the Caenorhabditis remanei genome.</title>
        <authorList>
            <consortium name="The Caenorhabditis remanei Sequencing Consortium"/>
            <person name="Wilson R.K."/>
        </authorList>
    </citation>
    <scope>NUCLEOTIDE SEQUENCE [LARGE SCALE GENOMIC DNA]</scope>
    <source>
        <strain evidence="7">PB4641</strain>
    </source>
</reference>
<protein>
    <recommendedName>
        <fullName evidence="6">RING-type domain-containing protein</fullName>
    </recommendedName>
</protein>
<dbReference type="OMA" id="CTIELCA"/>
<dbReference type="Pfam" id="PF14634">
    <property type="entry name" value="zf-RING_5"/>
    <property type="match status" value="1"/>
</dbReference>
<dbReference type="HOGENOM" id="CLU_730061_0_0_1"/>
<evidence type="ECO:0000259" key="6">
    <source>
        <dbReference type="PROSITE" id="PS50089"/>
    </source>
</evidence>
<keyword evidence="3" id="KW-0862">Zinc</keyword>
<sequence>MFTKALIVLTQVISIVTTVILAYNYAKDYEAANPPPPTLSPENVETFLKIRPPFFDITTPKPSPGSPFIPFSTDFRRIFPIVIMFIKLSILCAERHANTPQLQKTHQNLIFGYGGIVTCAVISQFLVMVFRNDLKVVYSILLMFNLSPIPFFLFFICDQLPKYEIKNSDEANLFKLKIAGIQLSISLLLSLLFLVISGFETSKLIFMVTMWYTVFFSAAISEFCAIYLQMATLSKQNKLKILNRKNPEGMSVGVSINPDVHFFSDHQDPVNVPRWQENSVKTENEVDPPTVHLNCKVCTQPYSTITTVTTPRILVRCGHTVCQGCIQNLMDPQQHQVICPFCRKDTSVPDGLVEELPRNFAIWSWWRRHVIVDRKLEKN</sequence>
<feature type="domain" description="RING-type" evidence="6">
    <location>
        <begin position="295"/>
        <end position="343"/>
    </location>
</feature>
<keyword evidence="8" id="KW-1185">Reference proteome</keyword>
<dbReference type="AlphaFoldDB" id="E3MVZ6"/>
<dbReference type="InParanoid" id="E3MVZ6"/>
<keyword evidence="2 4" id="KW-0863">Zinc-finger</keyword>
<dbReference type="PROSITE" id="PS00518">
    <property type="entry name" value="ZF_RING_1"/>
    <property type="match status" value="1"/>
</dbReference>
<keyword evidence="5" id="KW-0472">Membrane</keyword>
<dbReference type="SMART" id="SM00184">
    <property type="entry name" value="RING"/>
    <property type="match status" value="1"/>
</dbReference>
<keyword evidence="1" id="KW-0479">Metal-binding</keyword>
<evidence type="ECO:0000256" key="4">
    <source>
        <dbReference type="PROSITE-ProRule" id="PRU00175"/>
    </source>
</evidence>
<keyword evidence="5" id="KW-0812">Transmembrane</keyword>